<dbReference type="CDD" id="cd00371">
    <property type="entry name" value="HMA"/>
    <property type="match status" value="1"/>
</dbReference>
<evidence type="ECO:0000259" key="1">
    <source>
        <dbReference type="PROSITE" id="PS50846"/>
    </source>
</evidence>
<dbReference type="GO" id="GO:0046872">
    <property type="term" value="F:metal ion binding"/>
    <property type="evidence" value="ECO:0007669"/>
    <property type="project" value="InterPro"/>
</dbReference>
<feature type="non-terminal residue" evidence="2">
    <location>
        <position position="34"/>
    </location>
</feature>
<dbReference type="InterPro" id="IPR036163">
    <property type="entry name" value="HMA_dom_sf"/>
</dbReference>
<proteinExistence type="predicted"/>
<dbReference type="Pfam" id="PF00403">
    <property type="entry name" value="HMA"/>
    <property type="match status" value="1"/>
</dbReference>
<reference evidence="2" key="2">
    <citation type="submission" date="2021-04" db="EMBL/GenBank/DDBJ databases">
        <authorList>
            <person name="Gilroy R."/>
        </authorList>
    </citation>
    <scope>NUCLEOTIDE SEQUENCE</scope>
    <source>
        <strain evidence="2">USASDec5-558</strain>
    </source>
</reference>
<dbReference type="AlphaFoldDB" id="A0A9D2B1I6"/>
<feature type="domain" description="HMA" evidence="1">
    <location>
        <begin position="5"/>
        <end position="34"/>
    </location>
</feature>
<dbReference type="Proteomes" id="UP000886829">
    <property type="component" value="Unassembled WGS sequence"/>
</dbReference>
<protein>
    <submittedName>
        <fullName evidence="2">Cation transporter</fullName>
    </submittedName>
</protein>
<comment type="caution">
    <text evidence="2">The sequence shown here is derived from an EMBL/GenBank/DDBJ whole genome shotgun (WGS) entry which is preliminary data.</text>
</comment>
<dbReference type="InterPro" id="IPR006121">
    <property type="entry name" value="HMA_dom"/>
</dbReference>
<dbReference type="Gene3D" id="3.30.70.100">
    <property type="match status" value="1"/>
</dbReference>
<gene>
    <name evidence="2" type="ORF">H9850_06175</name>
</gene>
<accession>A0A9D2B1I6</accession>
<evidence type="ECO:0000313" key="3">
    <source>
        <dbReference type="Proteomes" id="UP000886829"/>
    </source>
</evidence>
<evidence type="ECO:0000313" key="2">
    <source>
        <dbReference type="EMBL" id="HIX57039.1"/>
    </source>
</evidence>
<sequence length="34" mass="3543">MGKLSKQNFAIKGMSCAACKGRVERAASSVQGVE</sequence>
<dbReference type="EMBL" id="DXEV01000119">
    <property type="protein sequence ID" value="HIX57039.1"/>
    <property type="molecule type" value="Genomic_DNA"/>
</dbReference>
<reference evidence="2" key="1">
    <citation type="journal article" date="2021" name="PeerJ">
        <title>Extensive microbial diversity within the chicken gut microbiome revealed by metagenomics and culture.</title>
        <authorList>
            <person name="Gilroy R."/>
            <person name="Ravi A."/>
            <person name="Getino M."/>
            <person name="Pursley I."/>
            <person name="Horton D.L."/>
            <person name="Alikhan N.F."/>
            <person name="Baker D."/>
            <person name="Gharbi K."/>
            <person name="Hall N."/>
            <person name="Watson M."/>
            <person name="Adriaenssens E.M."/>
            <person name="Foster-Nyarko E."/>
            <person name="Jarju S."/>
            <person name="Secka A."/>
            <person name="Antonio M."/>
            <person name="Oren A."/>
            <person name="Chaudhuri R.R."/>
            <person name="La Ragione R."/>
            <person name="Hildebrand F."/>
            <person name="Pallen M.J."/>
        </authorList>
    </citation>
    <scope>NUCLEOTIDE SEQUENCE</scope>
    <source>
        <strain evidence="2">USASDec5-558</strain>
    </source>
</reference>
<organism evidence="2 3">
    <name type="scientific">Candidatus Anaerobiospirillum pullistercoris</name>
    <dbReference type="NCBI Taxonomy" id="2838452"/>
    <lineage>
        <taxon>Bacteria</taxon>
        <taxon>Pseudomonadati</taxon>
        <taxon>Pseudomonadota</taxon>
        <taxon>Gammaproteobacteria</taxon>
        <taxon>Aeromonadales</taxon>
        <taxon>Succinivibrionaceae</taxon>
        <taxon>Anaerobiospirillum</taxon>
    </lineage>
</organism>
<dbReference type="SUPFAM" id="SSF55008">
    <property type="entry name" value="HMA, heavy metal-associated domain"/>
    <property type="match status" value="1"/>
</dbReference>
<dbReference type="PROSITE" id="PS50846">
    <property type="entry name" value="HMA_2"/>
    <property type="match status" value="1"/>
</dbReference>
<name>A0A9D2B1I6_9GAMM</name>